<reference evidence="2 3" key="1">
    <citation type="submission" date="2024-01" db="EMBL/GenBank/DDBJ databases">
        <title>A draft genome for a cacao thread blight-causing isolate of Paramarasmius palmivorus.</title>
        <authorList>
            <person name="Baruah I.K."/>
            <person name="Bukari Y."/>
            <person name="Amoako-Attah I."/>
            <person name="Meinhardt L.W."/>
            <person name="Bailey B.A."/>
            <person name="Cohen S.P."/>
        </authorList>
    </citation>
    <scope>NUCLEOTIDE SEQUENCE [LARGE SCALE GENOMIC DNA]</scope>
    <source>
        <strain evidence="2 3">GH-12</strain>
    </source>
</reference>
<gene>
    <name evidence="2" type="ORF">VNI00_017498</name>
</gene>
<feature type="compositionally biased region" description="Basic residues" evidence="1">
    <location>
        <begin position="95"/>
        <end position="104"/>
    </location>
</feature>
<evidence type="ECO:0000313" key="2">
    <source>
        <dbReference type="EMBL" id="KAK7021137.1"/>
    </source>
</evidence>
<sequence length="489" mass="54300">MILPQIDYLKPNNDNSTSLYAPIRKLPAEILSHNLSLRAQMSSLSTLTTLPADLFALHTCIKVSGEDVSLPLHNSGIPFETRSPTRYRRPDKSFHFTRPKHSQRGPRQTPVEKSYKKAGALAEDVSLSSSLKSANAVGVARVLDNMKKFVREVRDFEVDFGGLTCEFEGKGVNLVKKIQKACPNLVSLCLDAPKMPLSHVRGTSALFASLVNLELTSIPVETALAALLACKSTLVSARIHAIVSHDPHSHDFGEVHLGGTPKLDRLLTHILPNLTSFAIKIHNECICRDPSMAIAHFLDQISAPSLTSLEVATYPYPNTYKSPTCVCLLAGITELVDRLERRDTLKVLKMRKLPFTIRNVCYVLAHVPGLEELVLEDVVGDSGADQDKLADEVLLLMLQEKRDGAFWVVPRLKVLKLSVEKDWLWGVFEDMMEVRVDEGLETLHLRVGGTASRLDVERLKAVQEKGRLDLEVTHMRVGMLEYLIRSVGP</sequence>
<proteinExistence type="predicted"/>
<evidence type="ECO:0000256" key="1">
    <source>
        <dbReference type="SAM" id="MobiDB-lite"/>
    </source>
</evidence>
<accession>A0AAW0B5I0</accession>
<dbReference type="Gene3D" id="3.80.10.10">
    <property type="entry name" value="Ribonuclease Inhibitor"/>
    <property type="match status" value="1"/>
</dbReference>
<feature type="region of interest" description="Disordered" evidence="1">
    <location>
        <begin position="79"/>
        <end position="114"/>
    </location>
</feature>
<dbReference type="EMBL" id="JAYKXP010000174">
    <property type="protein sequence ID" value="KAK7021137.1"/>
    <property type="molecule type" value="Genomic_DNA"/>
</dbReference>
<dbReference type="Proteomes" id="UP001383192">
    <property type="component" value="Unassembled WGS sequence"/>
</dbReference>
<evidence type="ECO:0000313" key="3">
    <source>
        <dbReference type="Proteomes" id="UP001383192"/>
    </source>
</evidence>
<keyword evidence="3" id="KW-1185">Reference proteome</keyword>
<organism evidence="2 3">
    <name type="scientific">Paramarasmius palmivorus</name>
    <dbReference type="NCBI Taxonomy" id="297713"/>
    <lineage>
        <taxon>Eukaryota</taxon>
        <taxon>Fungi</taxon>
        <taxon>Dikarya</taxon>
        <taxon>Basidiomycota</taxon>
        <taxon>Agaricomycotina</taxon>
        <taxon>Agaricomycetes</taxon>
        <taxon>Agaricomycetidae</taxon>
        <taxon>Agaricales</taxon>
        <taxon>Marasmiineae</taxon>
        <taxon>Marasmiaceae</taxon>
        <taxon>Paramarasmius</taxon>
    </lineage>
</organism>
<dbReference type="AlphaFoldDB" id="A0AAW0B5I0"/>
<comment type="caution">
    <text evidence="2">The sequence shown here is derived from an EMBL/GenBank/DDBJ whole genome shotgun (WGS) entry which is preliminary data.</text>
</comment>
<protein>
    <submittedName>
        <fullName evidence="2">Uncharacterized protein</fullName>
    </submittedName>
</protein>
<name>A0AAW0B5I0_9AGAR</name>
<dbReference type="InterPro" id="IPR032675">
    <property type="entry name" value="LRR_dom_sf"/>
</dbReference>